<dbReference type="Gene3D" id="3.30.30.40">
    <property type="match status" value="1"/>
</dbReference>
<dbReference type="SUPFAM" id="SSF100950">
    <property type="entry name" value="NagB/RpiA/CoA transferase-like"/>
    <property type="match status" value="1"/>
</dbReference>
<dbReference type="OrthoDB" id="9777193at2"/>
<evidence type="ECO:0000313" key="2">
    <source>
        <dbReference type="Proteomes" id="UP000076959"/>
    </source>
</evidence>
<comment type="caution">
    <text evidence="1">The sequence shown here is derived from an EMBL/GenBank/DDBJ whole genome shotgun (WGS) entry which is preliminary data.</text>
</comment>
<dbReference type="SMART" id="SM00882">
    <property type="entry name" value="CoA_trans"/>
    <property type="match status" value="1"/>
</dbReference>
<dbReference type="STRING" id="1505087.AYJ54_16490"/>
<dbReference type="Proteomes" id="UP000076959">
    <property type="component" value="Unassembled WGS sequence"/>
</dbReference>
<keyword evidence="2" id="KW-1185">Reference proteome</keyword>
<gene>
    <name evidence="1" type="ORF">AYJ54_16490</name>
</gene>
<name>A0A176YM58_9BRAD</name>
<dbReference type="AlphaFoldDB" id="A0A176YM58"/>
<proteinExistence type="predicted"/>
<dbReference type="EMBL" id="LUUB01000065">
    <property type="protein sequence ID" value="OAF07713.1"/>
    <property type="molecule type" value="Genomic_DNA"/>
</dbReference>
<sequence>MTEIVALEALAARVAPGQSLAIPVDSSGVAMAATAALLEAGIRDLRLICVPISGLQADLLIGAGAIASLETSAVSLGEAGGAPRFTAGVKSGAFTLRDSTCPAIYAGLLAAQKGVPFMPIAGIIGSDLLGVRPDWQVIDSPVGEARKVVVVPAISPDVALFHAPEADRAGNVRIGRHRELANLAYAAKRTLVTVERIVDRNLLESEDSAAGVLPSLYVDAIAIAARGAWPLALWDEYPADEAEIARYAAMARSEEGFRAYLSTFLSHRKQVA</sequence>
<dbReference type="InterPro" id="IPR037171">
    <property type="entry name" value="NagB/RpiA_transferase-like"/>
</dbReference>
<accession>A0A176YM58</accession>
<dbReference type="RefSeq" id="WP_063701855.1">
    <property type="nucleotide sequence ID" value="NZ_LUUB01000065.1"/>
</dbReference>
<dbReference type="Pfam" id="PF01144">
    <property type="entry name" value="CoA_trans"/>
    <property type="match status" value="1"/>
</dbReference>
<organism evidence="1 2">
    <name type="scientific">Bradyrhizobium centrolobii</name>
    <dbReference type="NCBI Taxonomy" id="1505087"/>
    <lineage>
        <taxon>Bacteria</taxon>
        <taxon>Pseudomonadati</taxon>
        <taxon>Pseudomonadota</taxon>
        <taxon>Alphaproteobacteria</taxon>
        <taxon>Hyphomicrobiales</taxon>
        <taxon>Nitrobacteraceae</taxon>
        <taxon>Bradyrhizobium</taxon>
    </lineage>
</organism>
<dbReference type="GO" id="GO:0008410">
    <property type="term" value="F:CoA-transferase activity"/>
    <property type="evidence" value="ECO:0007669"/>
    <property type="project" value="InterPro"/>
</dbReference>
<dbReference type="InterPro" id="IPR004165">
    <property type="entry name" value="CoA_trans_fam_I"/>
</dbReference>
<evidence type="ECO:0000313" key="1">
    <source>
        <dbReference type="EMBL" id="OAF07713.1"/>
    </source>
</evidence>
<dbReference type="Gene3D" id="3.40.1080.10">
    <property type="entry name" value="Glutaconate Coenzyme A-transferase"/>
    <property type="match status" value="1"/>
</dbReference>
<protein>
    <submittedName>
        <fullName evidence="1">CoA synthetase</fullName>
    </submittedName>
</protein>
<reference evidence="1 2" key="1">
    <citation type="submission" date="2016-03" db="EMBL/GenBank/DDBJ databases">
        <title>Draft Genome Sequence of the Strain BR 10245 (Bradyrhizobium sp.) isolated from nodules of Centrolobium paraense.</title>
        <authorList>
            <person name="Simoes-Araujo J.L.Sr."/>
            <person name="Barauna A.C."/>
            <person name="Silva K."/>
            <person name="Zilli J.E."/>
        </authorList>
    </citation>
    <scope>NUCLEOTIDE SEQUENCE [LARGE SCALE GENOMIC DNA]</scope>
    <source>
        <strain evidence="1 2">BR 10245</strain>
    </source>
</reference>